<keyword evidence="4" id="KW-0804">Transcription</keyword>
<dbReference type="InterPro" id="IPR039538">
    <property type="entry name" value="BetI_C"/>
</dbReference>
<dbReference type="Pfam" id="PF13977">
    <property type="entry name" value="TetR_C_6"/>
    <property type="match status" value="1"/>
</dbReference>
<evidence type="ECO:0000256" key="4">
    <source>
        <dbReference type="ARBA" id="ARBA00023163"/>
    </source>
</evidence>
<dbReference type="PANTHER" id="PTHR30055:SF200">
    <property type="entry name" value="HTH-TYPE TRANSCRIPTIONAL REPRESSOR BDCR"/>
    <property type="match status" value="1"/>
</dbReference>
<comment type="caution">
    <text evidence="7">The sequence shown here is derived from an EMBL/GenBank/DDBJ whole genome shotgun (WGS) entry which is preliminary data.</text>
</comment>
<dbReference type="PANTHER" id="PTHR30055">
    <property type="entry name" value="HTH-TYPE TRANSCRIPTIONAL REGULATOR RUTR"/>
    <property type="match status" value="1"/>
</dbReference>
<sequence>MSTRRAKLLEATCRVIALRGVRGLRVEEVAAEAGVSKTLIYYHFRDRSGLVTSALEYVNDRAEGYAGVSDDDDAPVRELLLRLLVGEFQDDRAVRENSAVWGEVRAAATFDEGLRPVLATLTERWLVELAEVIEDGQDEGDIPASVDSRAAAVRLTSLVEGLSGRWLAGLLTTAEARSHVAAALERELLPDAQG</sequence>
<accession>A0ABV4SML3</accession>
<keyword evidence="2" id="KW-0805">Transcription regulation</keyword>
<evidence type="ECO:0000256" key="1">
    <source>
        <dbReference type="ARBA" id="ARBA00022491"/>
    </source>
</evidence>
<evidence type="ECO:0000256" key="5">
    <source>
        <dbReference type="PROSITE-ProRule" id="PRU00335"/>
    </source>
</evidence>
<organism evidence="7 8">
    <name type="scientific">Streptomyces aureus</name>
    <dbReference type="NCBI Taxonomy" id="193461"/>
    <lineage>
        <taxon>Bacteria</taxon>
        <taxon>Bacillati</taxon>
        <taxon>Actinomycetota</taxon>
        <taxon>Actinomycetes</taxon>
        <taxon>Kitasatosporales</taxon>
        <taxon>Streptomycetaceae</taxon>
        <taxon>Streptomyces</taxon>
    </lineage>
</organism>
<keyword evidence="3 5" id="KW-0238">DNA-binding</keyword>
<dbReference type="PROSITE" id="PS50977">
    <property type="entry name" value="HTH_TETR_2"/>
    <property type="match status" value="1"/>
</dbReference>
<name>A0ABV4SML3_9ACTN</name>
<evidence type="ECO:0000256" key="3">
    <source>
        <dbReference type="ARBA" id="ARBA00023125"/>
    </source>
</evidence>
<protein>
    <submittedName>
        <fullName evidence="7">TetR/AcrR family transcriptional regulator</fullName>
    </submittedName>
</protein>
<dbReference type="InterPro" id="IPR009057">
    <property type="entry name" value="Homeodomain-like_sf"/>
</dbReference>
<keyword evidence="1" id="KW-0678">Repressor</keyword>
<dbReference type="InterPro" id="IPR001647">
    <property type="entry name" value="HTH_TetR"/>
</dbReference>
<dbReference type="SUPFAM" id="SSF48498">
    <property type="entry name" value="Tetracyclin repressor-like, C-terminal domain"/>
    <property type="match status" value="1"/>
</dbReference>
<evidence type="ECO:0000313" key="8">
    <source>
        <dbReference type="Proteomes" id="UP001571476"/>
    </source>
</evidence>
<evidence type="ECO:0000256" key="2">
    <source>
        <dbReference type="ARBA" id="ARBA00023015"/>
    </source>
</evidence>
<feature type="DNA-binding region" description="H-T-H motif" evidence="5">
    <location>
        <begin position="25"/>
        <end position="44"/>
    </location>
</feature>
<dbReference type="EMBL" id="JBGOSP010000011">
    <property type="protein sequence ID" value="MFA3839072.1"/>
    <property type="molecule type" value="Genomic_DNA"/>
</dbReference>
<dbReference type="Proteomes" id="UP001571476">
    <property type="component" value="Unassembled WGS sequence"/>
</dbReference>
<evidence type="ECO:0000259" key="6">
    <source>
        <dbReference type="PROSITE" id="PS50977"/>
    </source>
</evidence>
<gene>
    <name evidence="7" type="ORF">ACEG43_23340</name>
</gene>
<dbReference type="InterPro" id="IPR036271">
    <property type="entry name" value="Tet_transcr_reg_TetR-rel_C_sf"/>
</dbReference>
<reference evidence="7 8" key="1">
    <citation type="submission" date="2024-08" db="EMBL/GenBank/DDBJ databases">
        <title>Genome sequence of Streptomyces aureus CACIA-1.46HGO.</title>
        <authorList>
            <person name="Evangelista-Martinez Z."/>
        </authorList>
    </citation>
    <scope>NUCLEOTIDE SEQUENCE [LARGE SCALE GENOMIC DNA]</scope>
    <source>
        <strain evidence="7 8">CACIA-1.46HGO</strain>
    </source>
</reference>
<dbReference type="PRINTS" id="PR00455">
    <property type="entry name" value="HTHTETR"/>
</dbReference>
<evidence type="ECO:0000313" key="7">
    <source>
        <dbReference type="EMBL" id="MFA3839072.1"/>
    </source>
</evidence>
<feature type="domain" description="HTH tetR-type" evidence="6">
    <location>
        <begin position="2"/>
        <end position="62"/>
    </location>
</feature>
<proteinExistence type="predicted"/>
<dbReference type="Gene3D" id="1.10.357.10">
    <property type="entry name" value="Tetracycline Repressor, domain 2"/>
    <property type="match status" value="1"/>
</dbReference>
<dbReference type="SUPFAM" id="SSF46689">
    <property type="entry name" value="Homeodomain-like"/>
    <property type="match status" value="1"/>
</dbReference>
<dbReference type="RefSeq" id="WP_372563994.1">
    <property type="nucleotide sequence ID" value="NZ_JBGOSP010000011.1"/>
</dbReference>
<dbReference type="Pfam" id="PF00440">
    <property type="entry name" value="TetR_N"/>
    <property type="match status" value="1"/>
</dbReference>
<dbReference type="InterPro" id="IPR050109">
    <property type="entry name" value="HTH-type_TetR-like_transc_reg"/>
</dbReference>
<keyword evidence="8" id="KW-1185">Reference proteome</keyword>